<name>A0A6C0KLE8_9ZZZZ</name>
<dbReference type="EMBL" id="MN740916">
    <property type="protein sequence ID" value="QHU17587.1"/>
    <property type="molecule type" value="Genomic_DNA"/>
</dbReference>
<feature type="transmembrane region" description="Helical" evidence="2">
    <location>
        <begin position="110"/>
        <end position="130"/>
    </location>
</feature>
<feature type="coiled-coil region" evidence="1">
    <location>
        <begin position="219"/>
        <end position="265"/>
    </location>
</feature>
<evidence type="ECO:0000256" key="2">
    <source>
        <dbReference type="SAM" id="Phobius"/>
    </source>
</evidence>
<accession>A0A6C0KLE8</accession>
<keyword evidence="1" id="KW-0175">Coiled coil</keyword>
<evidence type="ECO:0000313" key="3">
    <source>
        <dbReference type="EMBL" id="QHU17587.1"/>
    </source>
</evidence>
<keyword evidence="2" id="KW-0812">Transmembrane</keyword>
<protein>
    <submittedName>
        <fullName evidence="3">Uncharacterized protein</fullName>
    </submittedName>
</protein>
<feature type="transmembrane region" description="Helical" evidence="2">
    <location>
        <begin position="136"/>
        <end position="156"/>
    </location>
</feature>
<evidence type="ECO:0000256" key="1">
    <source>
        <dbReference type="SAM" id="Coils"/>
    </source>
</evidence>
<keyword evidence="2" id="KW-1133">Transmembrane helix</keyword>
<keyword evidence="2" id="KW-0472">Membrane</keyword>
<reference evidence="3" key="1">
    <citation type="journal article" date="2020" name="Nature">
        <title>Giant virus diversity and host interactions through global metagenomics.</title>
        <authorList>
            <person name="Schulz F."/>
            <person name="Roux S."/>
            <person name="Paez-Espino D."/>
            <person name="Jungbluth S."/>
            <person name="Walsh D.A."/>
            <person name="Denef V.J."/>
            <person name="McMahon K.D."/>
            <person name="Konstantinidis K.T."/>
            <person name="Eloe-Fadrosh E.A."/>
            <person name="Kyrpides N.C."/>
            <person name="Woyke T."/>
        </authorList>
    </citation>
    <scope>NUCLEOTIDE SEQUENCE</scope>
    <source>
        <strain evidence="3">GVMAG-S-3300012919-55</strain>
    </source>
</reference>
<organism evidence="3">
    <name type="scientific">viral metagenome</name>
    <dbReference type="NCBI Taxonomy" id="1070528"/>
    <lineage>
        <taxon>unclassified sequences</taxon>
        <taxon>metagenomes</taxon>
        <taxon>organismal metagenomes</taxon>
    </lineage>
</organism>
<dbReference type="AlphaFoldDB" id="A0A6C0KLE8"/>
<proteinExistence type="predicted"/>
<sequence>MDIEMANHTVFNMDNDEHIIEDINGFWEANSESESESSLDDFEHKWSQKKNETSNTKLSFRKLKRKVQKQYDMNIVHKYSTALDVFVRYIQCYHILYSEASYHCNYKLNLFMLPCMFLSTSCSVMTSFKFKGFRETLMLSALNGVITFLLAIINYLKLDANAEAHKISAYQYSKLKAHIEFSSGEVLLHDNDPFLGNNYYISEQIKQWEKHNQTFFDTKEDFEKERSRKYDELVSLKSQKEKLFIEKVEKIMVGIKESLKNIEDNNHFALPQHIIDKYSTIYNMNIFLYIKSIDTYKNVLLNELRNVKNEIRFYTKSYKQNNECEMEQSTKKKFQDLYAQKNHLLRDFFELNKGYTLIDSMLQQEIENIELYKRFWYLFYIQNIIYFCHACCGCFHSFHILPAGYKPSTHIGHKDENNVYLLDKVLDH</sequence>